<organism evidence="1 2">
    <name type="scientific">Gilliamella apicola</name>
    <dbReference type="NCBI Taxonomy" id="1196095"/>
    <lineage>
        <taxon>Bacteria</taxon>
        <taxon>Pseudomonadati</taxon>
        <taxon>Pseudomonadota</taxon>
        <taxon>Gammaproteobacteria</taxon>
        <taxon>Orbales</taxon>
        <taxon>Orbaceae</taxon>
        <taxon>Gilliamella</taxon>
    </lineage>
</organism>
<name>A0A556SQV8_9GAMM</name>
<dbReference type="GO" id="GO:0003824">
    <property type="term" value="F:catalytic activity"/>
    <property type="evidence" value="ECO:0007669"/>
    <property type="project" value="UniProtKB-ARBA"/>
</dbReference>
<evidence type="ECO:0000313" key="1">
    <source>
        <dbReference type="EMBL" id="TSK03526.1"/>
    </source>
</evidence>
<sequence>MTGAKDTFNGALCVSLAKGESLYYSASYASVFASLTINS</sequence>
<dbReference type="RefSeq" id="WP_143423811.1">
    <property type="nucleotide sequence ID" value="NZ_CAMLAP010000002.1"/>
</dbReference>
<gene>
    <name evidence="1" type="ORF">FPQ15_05680</name>
</gene>
<reference evidence="1 2" key="1">
    <citation type="submission" date="2019-07" db="EMBL/GenBank/DDBJ databases">
        <title>Gilliamella genomes.</title>
        <authorList>
            <person name="Zheng H."/>
        </authorList>
    </citation>
    <scope>NUCLEOTIDE SEQUENCE [LARGE SCALE GENOMIC DNA]</scope>
    <source>
        <strain evidence="1 2">W8127</strain>
    </source>
</reference>
<dbReference type="EMBL" id="VMHM01000006">
    <property type="protein sequence ID" value="TSK03526.1"/>
    <property type="molecule type" value="Genomic_DNA"/>
</dbReference>
<dbReference type="InterPro" id="IPR029056">
    <property type="entry name" value="Ribokinase-like"/>
</dbReference>
<protein>
    <submittedName>
        <fullName evidence="1">Uncharacterized protein</fullName>
    </submittedName>
</protein>
<accession>A0A556SQV8</accession>
<dbReference type="Proteomes" id="UP000319483">
    <property type="component" value="Unassembled WGS sequence"/>
</dbReference>
<dbReference type="Gene3D" id="3.40.1190.20">
    <property type="match status" value="1"/>
</dbReference>
<dbReference type="SUPFAM" id="SSF53613">
    <property type="entry name" value="Ribokinase-like"/>
    <property type="match status" value="1"/>
</dbReference>
<dbReference type="AlphaFoldDB" id="A0A556SQV8"/>
<comment type="caution">
    <text evidence="1">The sequence shown here is derived from an EMBL/GenBank/DDBJ whole genome shotgun (WGS) entry which is preliminary data.</text>
</comment>
<evidence type="ECO:0000313" key="2">
    <source>
        <dbReference type="Proteomes" id="UP000319483"/>
    </source>
</evidence>
<proteinExistence type="predicted"/>